<evidence type="ECO:0000256" key="6">
    <source>
        <dbReference type="ARBA" id="ARBA00023136"/>
    </source>
</evidence>
<keyword evidence="9" id="KW-1185">Reference proteome</keyword>
<evidence type="ECO:0000256" key="5">
    <source>
        <dbReference type="ARBA" id="ARBA00022989"/>
    </source>
</evidence>
<dbReference type="InterPro" id="IPR002751">
    <property type="entry name" value="CbiM/NikMN"/>
</dbReference>
<comment type="caution">
    <text evidence="8">The sequence shown here is derived from an EMBL/GenBank/DDBJ whole genome shotgun (WGS) entry which is preliminary data.</text>
</comment>
<feature type="transmembrane region" description="Helical" evidence="7">
    <location>
        <begin position="36"/>
        <end position="57"/>
    </location>
</feature>
<dbReference type="PANTHER" id="PTHR34229:SF1">
    <property type="entry name" value="METAL TRANSPORT PROTEIN HI_1621-RELATED"/>
    <property type="match status" value="1"/>
</dbReference>
<dbReference type="NCBIfam" id="NF004903">
    <property type="entry name" value="PRK06265.1-3"/>
    <property type="match status" value="1"/>
</dbReference>
<dbReference type="EMBL" id="JACIDZ010000001">
    <property type="protein sequence ID" value="MBB4120248.1"/>
    <property type="molecule type" value="Genomic_DNA"/>
</dbReference>
<evidence type="ECO:0000256" key="4">
    <source>
        <dbReference type="ARBA" id="ARBA00022692"/>
    </source>
</evidence>
<reference evidence="8 9" key="1">
    <citation type="submission" date="2020-08" db="EMBL/GenBank/DDBJ databases">
        <title>Genomic Encyclopedia of Type Strains, Phase IV (KMG-IV): sequencing the most valuable type-strain genomes for metagenomic binning, comparative biology and taxonomic classification.</title>
        <authorList>
            <person name="Goeker M."/>
        </authorList>
    </citation>
    <scope>NUCLEOTIDE SEQUENCE [LARGE SCALE GENOMIC DNA]</scope>
    <source>
        <strain evidence="8 9">DSM 28101</strain>
    </source>
</reference>
<evidence type="ECO:0000256" key="2">
    <source>
        <dbReference type="ARBA" id="ARBA00022448"/>
    </source>
</evidence>
<dbReference type="GO" id="GO:0005886">
    <property type="term" value="C:plasma membrane"/>
    <property type="evidence" value="ECO:0007669"/>
    <property type="project" value="UniProtKB-SubCell"/>
</dbReference>
<evidence type="ECO:0000256" key="3">
    <source>
        <dbReference type="ARBA" id="ARBA00022475"/>
    </source>
</evidence>
<dbReference type="NCBIfam" id="NF004905">
    <property type="entry name" value="PRK06265.1-5"/>
    <property type="match status" value="1"/>
</dbReference>
<protein>
    <submittedName>
        <fullName evidence="8">Cobalt/nickel transport system permease protein</fullName>
    </submittedName>
</protein>
<keyword evidence="6 7" id="KW-0472">Membrane</keyword>
<dbReference type="GO" id="GO:0000041">
    <property type="term" value="P:transition metal ion transport"/>
    <property type="evidence" value="ECO:0007669"/>
    <property type="project" value="InterPro"/>
</dbReference>
<dbReference type="Proteomes" id="UP000530571">
    <property type="component" value="Unassembled WGS sequence"/>
</dbReference>
<feature type="transmembrane region" description="Helical" evidence="7">
    <location>
        <begin position="132"/>
        <end position="158"/>
    </location>
</feature>
<dbReference type="Pfam" id="PF01891">
    <property type="entry name" value="CbiM"/>
    <property type="match status" value="1"/>
</dbReference>
<feature type="transmembrane region" description="Helical" evidence="7">
    <location>
        <begin position="94"/>
        <end position="120"/>
    </location>
</feature>
<evidence type="ECO:0000256" key="1">
    <source>
        <dbReference type="ARBA" id="ARBA00004651"/>
    </source>
</evidence>
<evidence type="ECO:0000313" key="9">
    <source>
        <dbReference type="Proteomes" id="UP000530571"/>
    </source>
</evidence>
<dbReference type="RefSeq" id="WP_183481191.1">
    <property type="nucleotide sequence ID" value="NZ_JACIDZ010000001.1"/>
</dbReference>
<gene>
    <name evidence="8" type="ORF">GGR30_000143</name>
</gene>
<name>A0A7W6KHU2_9HYPH</name>
<keyword evidence="5 7" id="KW-1133">Transmembrane helix</keyword>
<dbReference type="AlphaFoldDB" id="A0A7W6KHU2"/>
<organism evidence="8 9">
    <name type="scientific">Martelella radicis</name>
    <dbReference type="NCBI Taxonomy" id="1397476"/>
    <lineage>
        <taxon>Bacteria</taxon>
        <taxon>Pseudomonadati</taxon>
        <taxon>Pseudomonadota</taxon>
        <taxon>Alphaproteobacteria</taxon>
        <taxon>Hyphomicrobiales</taxon>
        <taxon>Aurantimonadaceae</taxon>
        <taxon>Martelella</taxon>
    </lineage>
</organism>
<feature type="transmembrane region" description="Helical" evidence="7">
    <location>
        <begin position="170"/>
        <end position="191"/>
    </location>
</feature>
<accession>A0A7W6KHU2</accession>
<evidence type="ECO:0000313" key="8">
    <source>
        <dbReference type="EMBL" id="MBB4120248.1"/>
    </source>
</evidence>
<keyword evidence="3" id="KW-1003">Cell membrane</keyword>
<dbReference type="Gene3D" id="1.10.1760.20">
    <property type="match status" value="1"/>
</dbReference>
<comment type="subcellular location">
    <subcellularLocation>
        <location evidence="1">Cell membrane</location>
        <topology evidence="1">Multi-pass membrane protein</topology>
    </subcellularLocation>
</comment>
<keyword evidence="4 7" id="KW-0812">Transmembrane</keyword>
<evidence type="ECO:0000256" key="7">
    <source>
        <dbReference type="SAM" id="Phobius"/>
    </source>
</evidence>
<keyword evidence="2" id="KW-0813">Transport</keyword>
<feature type="transmembrane region" description="Helical" evidence="7">
    <location>
        <begin position="64"/>
        <end position="88"/>
    </location>
</feature>
<sequence>MAHIPDGLLSLPVLIGGGAVAAAGVAAGLKSIDDRAIPRVAVLSAAFFAASLIAVPVGPSSVHVLLSALTALMLGPAIFPAVLVALLLQTVLFGFGGLTTLGVNTVNIALPGYLVALIIGKALRRAPSAGRAAMIASLGASVAVFLTGGLVALCLWLSSSAYVPAARILLLTYLPLALGEALVCGAIVGFLKRVAPELLEPRLPERELQT</sequence>
<proteinExistence type="predicted"/>
<dbReference type="PANTHER" id="PTHR34229">
    <property type="entry name" value="METAL TRANSPORT PROTEIN HI_1621-RELATED"/>
    <property type="match status" value="1"/>
</dbReference>